<name>A0A926D238_9FIRM</name>
<keyword evidence="3" id="KW-1185">Reference proteome</keyword>
<dbReference type="EMBL" id="JACRSO010000003">
    <property type="protein sequence ID" value="MBC8529544.1"/>
    <property type="molecule type" value="Genomic_DNA"/>
</dbReference>
<dbReference type="Proteomes" id="UP000654279">
    <property type="component" value="Unassembled WGS sequence"/>
</dbReference>
<feature type="coiled-coil region" evidence="1">
    <location>
        <begin position="183"/>
        <end position="210"/>
    </location>
</feature>
<proteinExistence type="predicted"/>
<reference evidence="2" key="1">
    <citation type="submission" date="2020-08" db="EMBL/GenBank/DDBJ databases">
        <title>Genome public.</title>
        <authorList>
            <person name="Liu C."/>
            <person name="Sun Q."/>
        </authorList>
    </citation>
    <scope>NUCLEOTIDE SEQUENCE</scope>
    <source>
        <strain evidence="2">NSJ-44</strain>
    </source>
</reference>
<evidence type="ECO:0000256" key="1">
    <source>
        <dbReference type="SAM" id="Coils"/>
    </source>
</evidence>
<feature type="coiled-coil region" evidence="1">
    <location>
        <begin position="307"/>
        <end position="376"/>
    </location>
</feature>
<protein>
    <submittedName>
        <fullName evidence="2">Uncharacterized protein</fullName>
    </submittedName>
</protein>
<evidence type="ECO:0000313" key="3">
    <source>
        <dbReference type="Proteomes" id="UP000654279"/>
    </source>
</evidence>
<dbReference type="RefSeq" id="WP_249285373.1">
    <property type="nucleotide sequence ID" value="NZ_JACRSO010000003.1"/>
</dbReference>
<accession>A0A926D238</accession>
<gene>
    <name evidence="2" type="ORF">H8699_08915</name>
</gene>
<sequence>MAETVKFTLESSSWMTEVGKLTDGLKDITLRSGETKTALEIVAINADKVSSSMKNMGKEAKTAGETAKTEMGKLGTAAVDVAKLFTDTETKYKDAASSVANVGGAITSVAGAINPVAGAVAGLATAFGTMGTWAAEAFGKAHEASVQANLEQQFGKAKWAAEDLEAVAKRLTTTDWTIQISTYMDAKGKMDQTENELNEALAKLNQYDWKVQVGIGLTPEEQEDYKATIDSYIASAQQYAEQQHYTMTLALGVSFGQDSNSSSQLLAFTNAYYGSAENELAALGRDLAAVISKAMEENDFEKYQPDIQKLQGKYNDALKELQSKKFEATIANLDVVLGSDNLKPNKESYDKVMARIKEATDQIEQEASQANAITMQLILDNYDAMIEAGVSEEVAGQIKQQAVDEMTMNLSQNKAEVSLGAFEYTTGILEDSFKDQFTGSMDKIKGITSMGFSDLNTKFGGSLKEMANQVRIDTVNNGMLMDEAALKATQDYVDSMKPEVDKWEALAEEYKEKGMQVPENLSKGITDAKRLQAMTGDTDAAMYLLGQQLANSPELDAMLKQAKENGEKLDESLAAGIASQTNQIYDAESGLFRTMQNTSQDASALVAQEMNRQGMKVGDAAADGLAQSSGVVYDEVNKMWVTAESVAQESARQTGMTNQYEGQLVTHAQAEGIRSGEGEVVGAVQEVNASGAQAAQEDQQLPEALKNKGSEGAQAEAQGLQENQGVLNQTVTDQQTGVAEAVNNDQQVPEAMYGSGANAMMAYLNSLIENGEGPNAQMQAFLMGLGGMLMLSNLPMLAYMLGGNMGTQLGGGLGSQSWFANGQMQAMMDQMNATASSNAYDPRWSGYGANPISMMAGGMYSQMYAINAQADNVNSAMNPLGSFPGYMWGHDFGFGFYSGLHDTRELIIMEANGIASAIRRIMHFSRPDEGPLRDYETWMPHFVEGLAEGMDENRYRVMQAARRLSQSVSDEMGFSSDFDFSDFAAPDWQGSIKVQSDKFFDPEAIMEAVSRAMRENPVVVENRIDNYTTLELDGDVLARKTEPAISRLMQKKSQLAK</sequence>
<evidence type="ECO:0000313" key="2">
    <source>
        <dbReference type="EMBL" id="MBC8529544.1"/>
    </source>
</evidence>
<dbReference type="AlphaFoldDB" id="A0A926D238"/>
<organism evidence="2 3">
    <name type="scientific">Luoshenia tenuis</name>
    <dbReference type="NCBI Taxonomy" id="2763654"/>
    <lineage>
        <taxon>Bacteria</taxon>
        <taxon>Bacillati</taxon>
        <taxon>Bacillota</taxon>
        <taxon>Clostridia</taxon>
        <taxon>Christensenellales</taxon>
        <taxon>Christensenellaceae</taxon>
        <taxon>Luoshenia</taxon>
    </lineage>
</organism>
<keyword evidence="1" id="KW-0175">Coiled coil</keyword>
<comment type="caution">
    <text evidence="2">The sequence shown here is derived from an EMBL/GenBank/DDBJ whole genome shotgun (WGS) entry which is preliminary data.</text>
</comment>